<feature type="region of interest" description="Disordered" evidence="1">
    <location>
        <begin position="140"/>
        <end position="232"/>
    </location>
</feature>
<dbReference type="Proteomes" id="UP000076154">
    <property type="component" value="Unassembled WGS sequence"/>
</dbReference>
<dbReference type="AlphaFoldDB" id="A0A369JNN8"/>
<dbReference type="InterPro" id="IPR042771">
    <property type="entry name" value="GTF3C6-like"/>
</dbReference>
<keyword evidence="4" id="KW-1185">Reference proteome</keyword>
<dbReference type="PANTHER" id="PTHR21860:SF2">
    <property type="entry name" value="GENERAL TRANSCRIPTION FACTOR 3C POLYPEPTIDE 6"/>
    <property type="match status" value="1"/>
</dbReference>
<sequence length="232" mass="25518">MLLELNTAETYAHLMLNSSSSLCPGYKQVESFGPDDEYEDEEVTYVTLDLGSIEPSLVPSSSTYRLIGLDTPTPFLQLSGTILKGRHDTLLGTELLFTDGKDQTDRAKRAVTHVANTEQRVCFREVRLVPKGTDTVVAANGKGKGKAKDVEEEPVAEAAQLVDRVTGKNAPRARAPRVSRGKEATKSTRQTRGSAKAKGKRKAVEEDEDEDEEEEEPPDEDVEGDDMDIYED</sequence>
<feature type="domain" description="Transcription factor TFIIIC triple barrel" evidence="2">
    <location>
        <begin position="39"/>
        <end position="128"/>
    </location>
</feature>
<organism evidence="3 4">
    <name type="scientific">Hypsizygus marmoreus</name>
    <name type="common">White beech mushroom</name>
    <name type="synonym">Agaricus marmoreus</name>
    <dbReference type="NCBI Taxonomy" id="39966"/>
    <lineage>
        <taxon>Eukaryota</taxon>
        <taxon>Fungi</taxon>
        <taxon>Dikarya</taxon>
        <taxon>Basidiomycota</taxon>
        <taxon>Agaricomycotina</taxon>
        <taxon>Agaricomycetes</taxon>
        <taxon>Agaricomycetidae</taxon>
        <taxon>Agaricales</taxon>
        <taxon>Tricholomatineae</taxon>
        <taxon>Lyophyllaceae</taxon>
        <taxon>Hypsizygus</taxon>
    </lineage>
</organism>
<comment type="caution">
    <text evidence="3">The sequence shown here is derived from an EMBL/GenBank/DDBJ whole genome shotgun (WGS) entry which is preliminary data.</text>
</comment>
<gene>
    <name evidence="3" type="ORF">Hypma_010583</name>
</gene>
<dbReference type="STRING" id="39966.A0A369JNN8"/>
<dbReference type="GO" id="GO:0006383">
    <property type="term" value="P:transcription by RNA polymerase III"/>
    <property type="evidence" value="ECO:0007669"/>
    <property type="project" value="InterPro"/>
</dbReference>
<accession>A0A369JNN8</accession>
<name>A0A369JNN8_HYPMA</name>
<feature type="compositionally biased region" description="Acidic residues" evidence="1">
    <location>
        <begin position="205"/>
        <end position="232"/>
    </location>
</feature>
<dbReference type="EMBL" id="LUEZ02000052">
    <property type="protein sequence ID" value="RDB22167.1"/>
    <property type="molecule type" value="Genomic_DNA"/>
</dbReference>
<dbReference type="GO" id="GO:0000127">
    <property type="term" value="C:transcription factor TFIIIC complex"/>
    <property type="evidence" value="ECO:0007669"/>
    <property type="project" value="TreeGrafter"/>
</dbReference>
<evidence type="ECO:0000256" key="1">
    <source>
        <dbReference type="SAM" id="MobiDB-lite"/>
    </source>
</evidence>
<dbReference type="InParanoid" id="A0A369JNN8"/>
<evidence type="ECO:0000259" key="2">
    <source>
        <dbReference type="Pfam" id="PF10419"/>
    </source>
</evidence>
<dbReference type="PANTHER" id="PTHR21860">
    <property type="entry name" value="TRANSCRIPTION INITIATION FACTOR IIIC TFIIIC , POLYPEPTIDE 6-RELATED"/>
    <property type="match status" value="1"/>
</dbReference>
<dbReference type="InterPro" id="IPR019481">
    <property type="entry name" value="TFIIIC_triple_barrel"/>
</dbReference>
<dbReference type="OrthoDB" id="1877767at2759"/>
<proteinExistence type="predicted"/>
<evidence type="ECO:0000313" key="4">
    <source>
        <dbReference type="Proteomes" id="UP000076154"/>
    </source>
</evidence>
<dbReference type="Gene3D" id="2.60.40.4370">
    <property type="match status" value="1"/>
</dbReference>
<evidence type="ECO:0000313" key="3">
    <source>
        <dbReference type="EMBL" id="RDB22167.1"/>
    </source>
</evidence>
<protein>
    <recommendedName>
        <fullName evidence="2">Transcription factor TFIIIC triple barrel domain-containing protein</fullName>
    </recommendedName>
</protein>
<reference evidence="3" key="1">
    <citation type="submission" date="2018-04" db="EMBL/GenBank/DDBJ databases">
        <title>Whole genome sequencing of Hypsizygus marmoreus.</title>
        <authorList>
            <person name="Choi I.-G."/>
            <person name="Min B."/>
            <person name="Kim J.-G."/>
            <person name="Kim S."/>
            <person name="Oh Y.-L."/>
            <person name="Kong W.-S."/>
            <person name="Park H."/>
            <person name="Jeong J."/>
            <person name="Song E.-S."/>
        </authorList>
    </citation>
    <scope>NUCLEOTIDE SEQUENCE [LARGE SCALE GENOMIC DNA]</scope>
    <source>
        <strain evidence="3">51987-8</strain>
    </source>
</reference>
<dbReference type="Pfam" id="PF10419">
    <property type="entry name" value="TFIIIC_sub6"/>
    <property type="match status" value="1"/>
</dbReference>